<organism evidence="2 3">
    <name type="scientific">Longispora fulva</name>
    <dbReference type="NCBI Taxonomy" id="619741"/>
    <lineage>
        <taxon>Bacteria</taxon>
        <taxon>Bacillati</taxon>
        <taxon>Actinomycetota</taxon>
        <taxon>Actinomycetes</taxon>
        <taxon>Micromonosporales</taxon>
        <taxon>Micromonosporaceae</taxon>
        <taxon>Longispora</taxon>
    </lineage>
</organism>
<dbReference type="GO" id="GO:0003824">
    <property type="term" value="F:catalytic activity"/>
    <property type="evidence" value="ECO:0007669"/>
    <property type="project" value="InterPro"/>
</dbReference>
<dbReference type="Gene3D" id="1.20.120.680">
    <property type="entry name" value="Formiminotetrahydrofolate cyclodeaminase monomer, up-and-down helical bundle"/>
    <property type="match status" value="1"/>
</dbReference>
<dbReference type="RefSeq" id="WP_203787444.1">
    <property type="nucleotide sequence ID" value="NZ_BONS01000003.1"/>
</dbReference>
<evidence type="ECO:0000259" key="1">
    <source>
        <dbReference type="Pfam" id="PF04961"/>
    </source>
</evidence>
<dbReference type="AlphaFoldDB" id="A0A8J7KNN8"/>
<gene>
    <name evidence="2" type="ORF">IW245_001626</name>
</gene>
<reference evidence="2" key="1">
    <citation type="submission" date="2020-11" db="EMBL/GenBank/DDBJ databases">
        <title>Sequencing the genomes of 1000 actinobacteria strains.</title>
        <authorList>
            <person name="Klenk H.-P."/>
        </authorList>
    </citation>
    <scope>NUCLEOTIDE SEQUENCE</scope>
    <source>
        <strain evidence="2">DSM 45356</strain>
    </source>
</reference>
<sequence>MQTFLDQLASRSPAPGGGASAALHAAQGAALLAMVARYSDGPKYTEHAPLIGAVLAEAEGLRARAVALVAEDAEAFAAVAAAYRGPREVLAAALVAAARPPAAVLGVAARLVALAEDLLPVGNRNVVTDIAAAAEAARAAATTSRVNVEVNLAGVVDPDARRELLAALDGVDDLIARAEAVTTAVRARIAA</sequence>
<dbReference type="EMBL" id="JADOUF010000001">
    <property type="protein sequence ID" value="MBG6135432.1"/>
    <property type="molecule type" value="Genomic_DNA"/>
</dbReference>
<evidence type="ECO:0000313" key="3">
    <source>
        <dbReference type="Proteomes" id="UP000622552"/>
    </source>
</evidence>
<keyword evidence="3" id="KW-1185">Reference proteome</keyword>
<evidence type="ECO:0000313" key="2">
    <source>
        <dbReference type="EMBL" id="MBG6135432.1"/>
    </source>
</evidence>
<dbReference type="InterPro" id="IPR007044">
    <property type="entry name" value="Cyclodeamin/CycHdrlase"/>
</dbReference>
<protein>
    <submittedName>
        <fullName evidence="2">Formiminotetrahydrofolate cyclodeaminase</fullName>
    </submittedName>
</protein>
<name>A0A8J7KNN8_9ACTN</name>
<feature type="domain" description="Cyclodeaminase/cyclohydrolase" evidence="1">
    <location>
        <begin position="2"/>
        <end position="167"/>
    </location>
</feature>
<dbReference type="InterPro" id="IPR036178">
    <property type="entry name" value="Formintransfe-cycloase-like_sf"/>
</dbReference>
<accession>A0A8J7KNN8</accession>
<proteinExistence type="predicted"/>
<dbReference type="SUPFAM" id="SSF101262">
    <property type="entry name" value="Methenyltetrahydrofolate cyclohydrolase-like"/>
    <property type="match status" value="1"/>
</dbReference>
<comment type="caution">
    <text evidence="2">The sequence shown here is derived from an EMBL/GenBank/DDBJ whole genome shotgun (WGS) entry which is preliminary data.</text>
</comment>
<dbReference type="Pfam" id="PF04961">
    <property type="entry name" value="FTCD_C"/>
    <property type="match status" value="1"/>
</dbReference>
<dbReference type="Proteomes" id="UP000622552">
    <property type="component" value="Unassembled WGS sequence"/>
</dbReference>